<reference evidence="1 2" key="1">
    <citation type="journal article" date="2016" name="Nat. Commun.">
        <title>Thousands of microbial genomes shed light on interconnected biogeochemical processes in an aquifer system.</title>
        <authorList>
            <person name="Anantharaman K."/>
            <person name="Brown C.T."/>
            <person name="Hug L.A."/>
            <person name="Sharon I."/>
            <person name="Castelle C.J."/>
            <person name="Probst A.J."/>
            <person name="Thomas B.C."/>
            <person name="Singh A."/>
            <person name="Wilkins M.J."/>
            <person name="Karaoz U."/>
            <person name="Brodie E.L."/>
            <person name="Williams K.H."/>
            <person name="Hubbard S.S."/>
            <person name="Banfield J.F."/>
        </authorList>
    </citation>
    <scope>NUCLEOTIDE SEQUENCE [LARGE SCALE GENOMIC DNA]</scope>
</reference>
<proteinExistence type="predicted"/>
<dbReference type="STRING" id="1802438.A2571_00295"/>
<dbReference type="EMBL" id="MHTJ01000002">
    <property type="protein sequence ID" value="OHA58813.1"/>
    <property type="molecule type" value="Genomic_DNA"/>
</dbReference>
<evidence type="ECO:0000313" key="2">
    <source>
        <dbReference type="Proteomes" id="UP000177043"/>
    </source>
</evidence>
<evidence type="ECO:0000313" key="1">
    <source>
        <dbReference type="EMBL" id="OHA58813.1"/>
    </source>
</evidence>
<dbReference type="AlphaFoldDB" id="A0A1G2QEG1"/>
<accession>A0A1G2QEG1</accession>
<name>A0A1G2QEG1_9BACT</name>
<comment type="caution">
    <text evidence="1">The sequence shown here is derived from an EMBL/GenBank/DDBJ whole genome shotgun (WGS) entry which is preliminary data.</text>
</comment>
<sequence length="160" mass="18667">MAIILLVKNAYLYFRNIYDTFFNRKEVIVVADEPKQVEEDYPYQGAGAVSRRNADTKPYPMRATCPHCAETLVYQNRLEFVCNVQDPIFGGSGYSETPIYREVPEVKCPKCCALYSLELWIKEQEEDREEYRKQQESQARELLEKLRSIPGIEIICLRSP</sequence>
<organism evidence="1 2">
    <name type="scientific">Candidatus Vogelbacteria bacterium RIFOXYD1_FULL_44_32</name>
    <dbReference type="NCBI Taxonomy" id="1802438"/>
    <lineage>
        <taxon>Bacteria</taxon>
        <taxon>Candidatus Vogeliibacteriota</taxon>
    </lineage>
</organism>
<protein>
    <submittedName>
        <fullName evidence="1">Uncharacterized protein</fullName>
    </submittedName>
</protein>
<dbReference type="Proteomes" id="UP000177043">
    <property type="component" value="Unassembled WGS sequence"/>
</dbReference>
<gene>
    <name evidence="1" type="ORF">A2571_00295</name>
</gene>